<keyword evidence="11" id="KW-0472">Membrane</keyword>
<keyword evidence="7 12" id="KW-0809">Transit peptide</keyword>
<comment type="function">
    <text evidence="12">Essential component of the TIM23 complex, a complex that mediates the translocation of transit peptide-containing proteins across the mitochondrial inner membrane.</text>
</comment>
<evidence type="ECO:0000256" key="8">
    <source>
        <dbReference type="ARBA" id="ARBA00022989"/>
    </source>
</evidence>
<keyword evidence="10 12" id="KW-0496">Mitochondrion</keyword>
<evidence type="ECO:0000313" key="15">
    <source>
        <dbReference type="EMBL" id="KAK9809329.1"/>
    </source>
</evidence>
<dbReference type="FunFam" id="3.40.50.1000:FF:000019">
    <property type="entry name" value="Mitochondrial import inner membrane translocase subunit TIM50"/>
    <property type="match status" value="1"/>
</dbReference>
<gene>
    <name evidence="15" type="ORF">WJX73_005759</name>
</gene>
<keyword evidence="9 12" id="KW-0811">Translocation</keyword>
<sequence length="373" mass="41545">MLTALVAAQRAARRASSNTILHGCKQIISAEVSAAEGSSIKSAEVARAGSSFSTSASRTAIQQQQEALSGGSAPPGTGAEPAPQQQSSAVSRILSYVGNTLLAGFLASGAALAYYQFRYDCNEIEQLVLQSRQQQGSFPSQLWADLLAAYAAQRAQFESEVKKYSDPPSDHLLPDLPPQVRHVRTLVLDLDDTLVHSDWTRGRGWRTFKRPGTDDFLQQLVAHFELVVYTSQLPTYADPILDRLDPNHFIQFRLYRDSTRYINGRHVRDLSMLNRDLNKVLLVTTDTHAAALQPDNAVKIKPWKLEAEDTVLLDLLPFLEAVWSTNVPDVRDVVRSYQGQDIPTAYRDRMHQLQEANKQQKHGRKGFLGSFTR</sequence>
<keyword evidence="4" id="KW-0812">Transmembrane</keyword>
<dbReference type="AlphaFoldDB" id="A0AAW1PMK1"/>
<evidence type="ECO:0000256" key="3">
    <source>
        <dbReference type="ARBA" id="ARBA00022448"/>
    </source>
</evidence>
<evidence type="ECO:0000256" key="10">
    <source>
        <dbReference type="ARBA" id="ARBA00023128"/>
    </source>
</evidence>
<reference evidence="15 16" key="1">
    <citation type="journal article" date="2024" name="Nat. Commun.">
        <title>Phylogenomics reveals the evolutionary origins of lichenization in chlorophyte algae.</title>
        <authorList>
            <person name="Puginier C."/>
            <person name="Libourel C."/>
            <person name="Otte J."/>
            <person name="Skaloud P."/>
            <person name="Haon M."/>
            <person name="Grisel S."/>
            <person name="Petersen M."/>
            <person name="Berrin J.G."/>
            <person name="Delaux P.M."/>
            <person name="Dal Grande F."/>
            <person name="Keller J."/>
        </authorList>
    </citation>
    <scope>NUCLEOTIDE SEQUENCE [LARGE SCALE GENOMIC DNA]</scope>
    <source>
        <strain evidence="15 16">SAG 2036</strain>
    </source>
</reference>
<name>A0AAW1PMK1_9CHLO</name>
<dbReference type="InterPro" id="IPR036412">
    <property type="entry name" value="HAD-like_sf"/>
</dbReference>
<dbReference type="Gene3D" id="3.40.50.1000">
    <property type="entry name" value="HAD superfamily/HAD-like"/>
    <property type="match status" value="1"/>
</dbReference>
<dbReference type="SUPFAM" id="SSF56784">
    <property type="entry name" value="HAD-like"/>
    <property type="match status" value="1"/>
</dbReference>
<dbReference type="InterPro" id="IPR004274">
    <property type="entry name" value="FCP1_dom"/>
</dbReference>
<feature type="domain" description="FCP1 homology" evidence="14">
    <location>
        <begin position="179"/>
        <end position="322"/>
    </location>
</feature>
<protein>
    <recommendedName>
        <fullName evidence="12">Mitochondrial import inner membrane translocase subunit TIM50</fullName>
    </recommendedName>
</protein>
<evidence type="ECO:0000256" key="4">
    <source>
        <dbReference type="ARBA" id="ARBA00022692"/>
    </source>
</evidence>
<dbReference type="PROSITE" id="PS50969">
    <property type="entry name" value="FCP1"/>
    <property type="match status" value="1"/>
</dbReference>
<keyword evidence="6 12" id="KW-0653">Protein transport</keyword>
<evidence type="ECO:0000256" key="7">
    <source>
        <dbReference type="ARBA" id="ARBA00022946"/>
    </source>
</evidence>
<evidence type="ECO:0000256" key="11">
    <source>
        <dbReference type="ARBA" id="ARBA00023136"/>
    </source>
</evidence>
<proteinExistence type="inferred from homology"/>
<dbReference type="SMART" id="SM00577">
    <property type="entry name" value="CPDc"/>
    <property type="match status" value="1"/>
</dbReference>
<evidence type="ECO:0000259" key="14">
    <source>
        <dbReference type="PROSITE" id="PS50969"/>
    </source>
</evidence>
<accession>A0AAW1PMK1</accession>
<evidence type="ECO:0000256" key="12">
    <source>
        <dbReference type="RuleBase" id="RU365079"/>
    </source>
</evidence>
<dbReference type="GO" id="GO:0015031">
    <property type="term" value="P:protein transport"/>
    <property type="evidence" value="ECO:0007669"/>
    <property type="project" value="UniProtKB-KW"/>
</dbReference>
<keyword evidence="3 12" id="KW-0813">Transport</keyword>
<dbReference type="InterPro" id="IPR023214">
    <property type="entry name" value="HAD_sf"/>
</dbReference>
<comment type="subcellular location">
    <subcellularLocation>
        <location evidence="1 12">Mitochondrion inner membrane</location>
        <topology evidence="1 12">Single-pass membrane protein</topology>
    </subcellularLocation>
</comment>
<evidence type="ECO:0000313" key="16">
    <source>
        <dbReference type="Proteomes" id="UP001465755"/>
    </source>
</evidence>
<feature type="region of interest" description="Disordered" evidence="13">
    <location>
        <begin position="63"/>
        <end position="85"/>
    </location>
</feature>
<comment type="subunit">
    <text evidence="12">Component of the TIM23 complex.</text>
</comment>
<evidence type="ECO:0000256" key="5">
    <source>
        <dbReference type="ARBA" id="ARBA00022792"/>
    </source>
</evidence>
<comment type="caution">
    <text evidence="15">The sequence shown here is derived from an EMBL/GenBank/DDBJ whole genome shotgun (WGS) entry which is preliminary data.</text>
</comment>
<evidence type="ECO:0000256" key="9">
    <source>
        <dbReference type="ARBA" id="ARBA00023010"/>
    </source>
</evidence>
<dbReference type="InterPro" id="IPR050365">
    <property type="entry name" value="TIM50"/>
</dbReference>
<evidence type="ECO:0000256" key="2">
    <source>
        <dbReference type="ARBA" id="ARBA00006344"/>
    </source>
</evidence>
<organism evidence="15 16">
    <name type="scientific">Symbiochloris irregularis</name>
    <dbReference type="NCBI Taxonomy" id="706552"/>
    <lineage>
        <taxon>Eukaryota</taxon>
        <taxon>Viridiplantae</taxon>
        <taxon>Chlorophyta</taxon>
        <taxon>core chlorophytes</taxon>
        <taxon>Trebouxiophyceae</taxon>
        <taxon>Trebouxiales</taxon>
        <taxon>Trebouxiaceae</taxon>
        <taxon>Symbiochloris</taxon>
    </lineage>
</organism>
<dbReference type="GO" id="GO:0005744">
    <property type="term" value="C:TIM23 mitochondrial import inner membrane translocase complex"/>
    <property type="evidence" value="ECO:0007669"/>
    <property type="project" value="UniProtKB-UniRule"/>
</dbReference>
<dbReference type="PANTHER" id="PTHR12210">
    <property type="entry name" value="DULLARD PROTEIN PHOSPHATASE"/>
    <property type="match status" value="1"/>
</dbReference>
<evidence type="ECO:0000256" key="13">
    <source>
        <dbReference type="SAM" id="MobiDB-lite"/>
    </source>
</evidence>
<dbReference type="Pfam" id="PF03031">
    <property type="entry name" value="NIF"/>
    <property type="match status" value="1"/>
</dbReference>
<keyword evidence="16" id="KW-1185">Reference proteome</keyword>
<dbReference type="Proteomes" id="UP001465755">
    <property type="component" value="Unassembled WGS sequence"/>
</dbReference>
<dbReference type="CDD" id="cd07521">
    <property type="entry name" value="HAD_FCP1-like"/>
    <property type="match status" value="1"/>
</dbReference>
<dbReference type="EMBL" id="JALJOQ010000021">
    <property type="protein sequence ID" value="KAK9809329.1"/>
    <property type="molecule type" value="Genomic_DNA"/>
</dbReference>
<evidence type="ECO:0000256" key="6">
    <source>
        <dbReference type="ARBA" id="ARBA00022927"/>
    </source>
</evidence>
<comment type="similarity">
    <text evidence="2 12">Belongs to the TIM50 family.</text>
</comment>
<keyword evidence="8" id="KW-1133">Transmembrane helix</keyword>
<evidence type="ECO:0000256" key="1">
    <source>
        <dbReference type="ARBA" id="ARBA00004434"/>
    </source>
</evidence>
<keyword evidence="5" id="KW-0999">Mitochondrion inner membrane</keyword>